<proteinExistence type="predicted"/>
<dbReference type="Proteomes" id="UP000582837">
    <property type="component" value="Unassembled WGS sequence"/>
</dbReference>
<reference evidence="1 2" key="1">
    <citation type="submission" date="2020-08" db="EMBL/GenBank/DDBJ databases">
        <title>Genomic Encyclopedia of Type Strains, Phase IV (KMG-IV): sequencing the most valuable type-strain genomes for metagenomic binning, comparative biology and taxonomic classification.</title>
        <authorList>
            <person name="Goeker M."/>
        </authorList>
    </citation>
    <scope>NUCLEOTIDE SEQUENCE [LARGE SCALE GENOMIC DNA]</scope>
    <source>
        <strain evidence="1 2">DSM 29007</strain>
    </source>
</reference>
<gene>
    <name evidence="1" type="ORF">HNQ61_000922</name>
</gene>
<sequence>MLTGELGIRLMLLVGDTVPLPASGELVSALEQVQVTSDAAGGDGFQLTFRLSRGLVDYPLLLSGAVDPFKRVIVGVMLGAVPQVLIDGIVTHQQLTPGSGPGESTLTVTGRDVSVMMDLEEANEEYPNQPDFVIATTVIGRYAQYGLVPMPTPTADVPIMLQRVPRQAETDLAFLKRMAERNGYVFYVEPVTFGVNTAYWGPQTRVAPPQPALTTGMGSADNLTGIHFSQDGLAPVAASGAFVEPISRTAIPIPQLPALKLPPLAAKPVMPRRTRMSRGSGQESPARAALSVLAAATNAPDPVTAEGEVDTARYGHVLRARGIVGVRGVGLSYGGMYYVRRVTHTLRPAAGAYTQSFSLSREGTVSLLPAVLP</sequence>
<name>A0A841GL35_9BACT</name>
<dbReference type="EMBL" id="JACHIA010000002">
    <property type="protein sequence ID" value="MBB6069307.1"/>
    <property type="molecule type" value="Genomic_DNA"/>
</dbReference>
<evidence type="ECO:0008006" key="3">
    <source>
        <dbReference type="Google" id="ProtNLM"/>
    </source>
</evidence>
<evidence type="ECO:0000313" key="1">
    <source>
        <dbReference type="EMBL" id="MBB6069307.1"/>
    </source>
</evidence>
<keyword evidence="2" id="KW-1185">Reference proteome</keyword>
<evidence type="ECO:0000313" key="2">
    <source>
        <dbReference type="Proteomes" id="UP000582837"/>
    </source>
</evidence>
<comment type="caution">
    <text evidence="1">The sequence shown here is derived from an EMBL/GenBank/DDBJ whole genome shotgun (WGS) entry which is preliminary data.</text>
</comment>
<accession>A0A841GL35</accession>
<dbReference type="AlphaFoldDB" id="A0A841GL35"/>
<organism evidence="1 2">
    <name type="scientific">Longimicrobium terrae</name>
    <dbReference type="NCBI Taxonomy" id="1639882"/>
    <lineage>
        <taxon>Bacteria</taxon>
        <taxon>Pseudomonadati</taxon>
        <taxon>Gemmatimonadota</taxon>
        <taxon>Longimicrobiia</taxon>
        <taxon>Longimicrobiales</taxon>
        <taxon>Longimicrobiaceae</taxon>
        <taxon>Longimicrobium</taxon>
    </lineage>
</organism>
<protein>
    <recommendedName>
        <fullName evidence="3">Phage late control D family protein</fullName>
    </recommendedName>
</protein>
<dbReference type="RefSeq" id="WP_205761938.1">
    <property type="nucleotide sequence ID" value="NZ_JABDTL010000002.1"/>
</dbReference>
<dbReference type="SUPFAM" id="SSF69279">
    <property type="entry name" value="Phage tail proteins"/>
    <property type="match status" value="1"/>
</dbReference>